<dbReference type="AlphaFoldDB" id="A0A399S6R7"/>
<keyword evidence="4" id="KW-0812">Transmembrane</keyword>
<keyword evidence="3" id="KW-1134">Transmembrane beta strand</keyword>
<proteinExistence type="inferred from homology"/>
<gene>
    <name evidence="9" type="ORF">D1627_10340</name>
</gene>
<dbReference type="PROSITE" id="PS51090">
    <property type="entry name" value="CORTACTIN"/>
    <property type="match status" value="1"/>
</dbReference>
<evidence type="ECO:0000256" key="1">
    <source>
        <dbReference type="ARBA" id="ARBA00004571"/>
    </source>
</evidence>
<accession>A0A399S6R7</accession>
<keyword evidence="7" id="KW-0998">Cell outer membrane</keyword>
<dbReference type="Proteomes" id="UP000266005">
    <property type="component" value="Unassembled WGS sequence"/>
</dbReference>
<feature type="chain" id="PRO_5017478153" evidence="8">
    <location>
        <begin position="21"/>
        <end position="412"/>
    </location>
</feature>
<dbReference type="InterPro" id="IPR005017">
    <property type="entry name" value="OMPP1/FadL/TodX"/>
</dbReference>
<evidence type="ECO:0000313" key="9">
    <source>
        <dbReference type="EMBL" id="RIJ37507.1"/>
    </source>
</evidence>
<comment type="similarity">
    <text evidence="2">Belongs to the OmpP1/FadL family.</text>
</comment>
<name>A0A399S6R7_9BACT</name>
<dbReference type="GO" id="GO:0015483">
    <property type="term" value="F:long-chain fatty acid transporting porin activity"/>
    <property type="evidence" value="ECO:0007669"/>
    <property type="project" value="TreeGrafter"/>
</dbReference>
<feature type="signal peptide" evidence="8">
    <location>
        <begin position="1"/>
        <end position="20"/>
    </location>
</feature>
<comment type="subcellular location">
    <subcellularLocation>
        <location evidence="1">Cell outer membrane</location>
        <topology evidence="1">Multi-pass membrane protein</topology>
    </subcellularLocation>
</comment>
<keyword evidence="5 8" id="KW-0732">Signal</keyword>
<dbReference type="PANTHER" id="PTHR35093:SF8">
    <property type="entry name" value="OUTER MEMBRANE PROTEIN NMB0088-RELATED"/>
    <property type="match status" value="1"/>
</dbReference>
<sequence>MKSKILALLGGTLLSASAMAGGYQVNLASQRQIGMGHTGTGIQTGTASIFFNPGALSSIRESGVTIGASAINSRIAYRAIEPTNSSAKADNDLGTPFQVYAAYKIDDLLTVGLGVYTPFGSGVRWGNEWNGRYSLNEIDLQAIFIQPTVSYKLGDKFGVGLGFVIATGSVNLQRVLPVENSERQEGTIELDGGAKTGFGINVGVFYQATDKLTIGLDYRSKVELEVQEGDVTFTNIPASASSNFPSGTEFSAQLPLPATLTLGLGYQVNDKLTLAADVSHVRWSAYESLRFDFSKQIRGSGFSESARNYDDAFIYRLGAEYMVNDKLAVRGGAYYDQSPVQDGYLTPETPDADSRGLSAGVGYSISDNFSLDASFLYINKKERTDQADLSGGVAGTFKSVAYIPGIGLNFKF</sequence>
<protein>
    <submittedName>
        <fullName evidence="9">Transporter</fullName>
    </submittedName>
</protein>
<dbReference type="SUPFAM" id="SSF56935">
    <property type="entry name" value="Porins"/>
    <property type="match status" value="1"/>
</dbReference>
<dbReference type="RefSeq" id="WP_119432164.1">
    <property type="nucleotide sequence ID" value="NZ_QWGE01000003.1"/>
</dbReference>
<dbReference type="GO" id="GO:0009279">
    <property type="term" value="C:cell outer membrane"/>
    <property type="evidence" value="ECO:0007669"/>
    <property type="project" value="UniProtKB-SubCell"/>
</dbReference>
<evidence type="ECO:0000256" key="3">
    <source>
        <dbReference type="ARBA" id="ARBA00022452"/>
    </source>
</evidence>
<reference evidence="10" key="1">
    <citation type="submission" date="2018-08" db="EMBL/GenBank/DDBJ databases">
        <title>Mucilaginibacter sp. MYSH2.</title>
        <authorList>
            <person name="Seo T."/>
        </authorList>
    </citation>
    <scope>NUCLEOTIDE SEQUENCE [LARGE SCALE GENOMIC DNA]</scope>
    <source>
        <strain evidence="10">KIRAN</strain>
    </source>
</reference>
<keyword evidence="10" id="KW-1185">Reference proteome</keyword>
<dbReference type="PANTHER" id="PTHR35093">
    <property type="entry name" value="OUTER MEMBRANE PROTEIN NMB0088-RELATED"/>
    <property type="match status" value="1"/>
</dbReference>
<comment type="caution">
    <text evidence="9">The sequence shown here is derived from an EMBL/GenBank/DDBJ whole genome shotgun (WGS) entry which is preliminary data.</text>
</comment>
<organism evidence="9 10">
    <name type="scientific">Pontibacter oryzae</name>
    <dbReference type="NCBI Taxonomy" id="2304593"/>
    <lineage>
        <taxon>Bacteria</taxon>
        <taxon>Pseudomonadati</taxon>
        <taxon>Bacteroidota</taxon>
        <taxon>Cytophagia</taxon>
        <taxon>Cytophagales</taxon>
        <taxon>Hymenobacteraceae</taxon>
        <taxon>Pontibacter</taxon>
    </lineage>
</organism>
<evidence type="ECO:0000256" key="7">
    <source>
        <dbReference type="ARBA" id="ARBA00023237"/>
    </source>
</evidence>
<evidence type="ECO:0000256" key="2">
    <source>
        <dbReference type="ARBA" id="ARBA00008163"/>
    </source>
</evidence>
<evidence type="ECO:0000256" key="4">
    <source>
        <dbReference type="ARBA" id="ARBA00022692"/>
    </source>
</evidence>
<evidence type="ECO:0000256" key="6">
    <source>
        <dbReference type="ARBA" id="ARBA00023136"/>
    </source>
</evidence>
<keyword evidence="6" id="KW-0472">Membrane</keyword>
<evidence type="ECO:0000256" key="8">
    <source>
        <dbReference type="SAM" id="SignalP"/>
    </source>
</evidence>
<dbReference type="Pfam" id="PF03349">
    <property type="entry name" value="Toluene_X"/>
    <property type="match status" value="1"/>
</dbReference>
<dbReference type="InterPro" id="IPR003134">
    <property type="entry name" value="Hs1_Cortactin"/>
</dbReference>
<dbReference type="OrthoDB" id="9922at2"/>
<evidence type="ECO:0000256" key="5">
    <source>
        <dbReference type="ARBA" id="ARBA00022729"/>
    </source>
</evidence>
<evidence type="ECO:0000313" key="10">
    <source>
        <dbReference type="Proteomes" id="UP000266005"/>
    </source>
</evidence>
<dbReference type="EMBL" id="QWGE01000003">
    <property type="protein sequence ID" value="RIJ37507.1"/>
    <property type="molecule type" value="Genomic_DNA"/>
</dbReference>
<dbReference type="Gene3D" id="2.40.160.60">
    <property type="entry name" value="Outer membrane protein transport protein (OMPP1/FadL/TodX)"/>
    <property type="match status" value="1"/>
</dbReference>